<dbReference type="OrthoDB" id="15935at2759"/>
<dbReference type="PANTHER" id="PTHR24112:SF51">
    <property type="entry name" value="RASGTPASE-ACTIVATING PROTEIN"/>
    <property type="match status" value="1"/>
</dbReference>
<dbReference type="SMART" id="SM00368">
    <property type="entry name" value="LRR_RI"/>
    <property type="match status" value="5"/>
</dbReference>
<sequence>MKLELSTTSPAYNAMVSAENSVKGTSNTVIIYKPPTDLSLLPGAILTEEEIKQRQIEKQQSLLYSTKDSVIIDSIFKHIVHNQIDILKELFKFIEKDEYQSLCKLIITFSIGTNNALRVIRYFINSDVKEDPNNLNRNYSISSLLISFYLEKIGQQYMKDIIRPAVLQLIQDKALNFQNDLNNPSQTNNFGNLVMWSKKFADLITSQDAVDKLPVNIKVLSMFFHEIWPQDDNSQGISNFLINKFFAPALMTPELYNIIPPQVHKSSRSLDNLTILAKVLSYSLTGFNWDYKEIELFAPLKQQLKAIFKENQYFKNVLSARFSTSSYQYSNEAPMSQLHVLHSILCQHKQMICQMYSSMEAGAEFQKLMDNIPDYTYRTNYQFLTPAETKAIKSYMDAKNEEIGYVGYVQKNGKRGFVKRILVIGTFRIVTFKMNGKLGRDGHILDLLEISSPNNQQFELLFKAFRVHATTEECDHIITCIRRIYEYSLNNWPYQLKMKLKISPPSRLEAISPPDHTPTSSMVSAYKALCSYYQIAIKQTIAWYLENAFSNPNQKAFNLKVFTKHTRECPTNQELIPLIHSLRYDWFFEEFIIKSYKVESKELVQEIALMLSSNTTIHRLVLSSLSMPRESMTTLFDVIQNQKQLTLTHLDVSHNAFDEKALASFISYLQYGNTSSLVALNVSSIGITATSIKLFVDALKRGSFPNLETLNLAGNKLGEGVLDLSRWLSNEGAKLRVLNLSDTLLKLKSFVVEAGTKSALESLDLSKNVFKTKEETLYLGTNVLVHFERLRCVNLDKTMIASDTVKQMVAYLSQKSITLDQLKIGENMLTRIAVTGLISCAAFNHIKVIDLTENDLTDGGVKELARALYGNQNITKLVLNGCFRGSSGAQRSKAILALSNYVNSSTAIQTLYMRGGAKTNQQLSRDITPFLLSLGTTHSLKKLDISNHLMGNLGAAALAKAIYQNKSLSTIIYDHNNVGTLGYANIKNSLKQNYTIKEMPISIYDITEVYKYNGTTELEQKKLRSLLFKIETYLSRNQAL</sequence>
<dbReference type="SUPFAM" id="SSF48350">
    <property type="entry name" value="GTPase activation domain, GAP"/>
    <property type="match status" value="1"/>
</dbReference>
<organism evidence="2 3">
    <name type="scientific">Polysphondylium violaceum</name>
    <dbReference type="NCBI Taxonomy" id="133409"/>
    <lineage>
        <taxon>Eukaryota</taxon>
        <taxon>Amoebozoa</taxon>
        <taxon>Evosea</taxon>
        <taxon>Eumycetozoa</taxon>
        <taxon>Dictyostelia</taxon>
        <taxon>Dictyosteliales</taxon>
        <taxon>Dictyosteliaceae</taxon>
        <taxon>Polysphondylium</taxon>
    </lineage>
</organism>
<dbReference type="CDD" id="cd04519">
    <property type="entry name" value="RasGAP"/>
    <property type="match status" value="1"/>
</dbReference>
<evidence type="ECO:0000313" key="3">
    <source>
        <dbReference type="Proteomes" id="UP000695562"/>
    </source>
</evidence>
<protein>
    <recommendedName>
        <fullName evidence="1">Ras-GAP domain-containing protein</fullName>
    </recommendedName>
</protein>
<dbReference type="SMART" id="SM00323">
    <property type="entry name" value="RasGAP"/>
    <property type="match status" value="1"/>
</dbReference>
<comment type="caution">
    <text evidence="2">The sequence shown here is derived from an EMBL/GenBank/DDBJ whole genome shotgun (WGS) entry which is preliminary data.</text>
</comment>
<name>A0A8J4Q9K9_9MYCE</name>
<gene>
    <name evidence="2" type="ORF">CYY_001275</name>
</gene>
<dbReference type="InterPro" id="IPR001611">
    <property type="entry name" value="Leu-rich_rpt"/>
</dbReference>
<dbReference type="InterPro" id="IPR008936">
    <property type="entry name" value="Rho_GTPase_activation_prot"/>
</dbReference>
<dbReference type="Pfam" id="PF00616">
    <property type="entry name" value="RasGAP"/>
    <property type="match status" value="1"/>
</dbReference>
<dbReference type="EMBL" id="AJWJ01000029">
    <property type="protein sequence ID" value="KAF2077426.1"/>
    <property type="molecule type" value="Genomic_DNA"/>
</dbReference>
<dbReference type="InterPro" id="IPR001936">
    <property type="entry name" value="RasGAP_dom"/>
</dbReference>
<keyword evidence="3" id="KW-1185">Reference proteome</keyword>
<dbReference type="InterPro" id="IPR032675">
    <property type="entry name" value="LRR_dom_sf"/>
</dbReference>
<dbReference type="GO" id="GO:0034315">
    <property type="term" value="P:regulation of Arp2/3 complex-mediated actin nucleation"/>
    <property type="evidence" value="ECO:0007669"/>
    <property type="project" value="TreeGrafter"/>
</dbReference>
<dbReference type="Gene3D" id="1.10.506.10">
    <property type="entry name" value="GTPase Activation - p120gap, domain 1"/>
    <property type="match status" value="2"/>
</dbReference>
<dbReference type="AlphaFoldDB" id="A0A8J4Q9K9"/>
<dbReference type="InterPro" id="IPR051279">
    <property type="entry name" value="PP1-Reg/Actin-Interact_Protein"/>
</dbReference>
<reference evidence="2" key="1">
    <citation type="submission" date="2020-01" db="EMBL/GenBank/DDBJ databases">
        <title>Development of genomics and gene disruption for Polysphondylium violaceum indicates a role for the polyketide synthase stlB in stalk morphogenesis.</title>
        <authorList>
            <person name="Narita B."/>
            <person name="Kawabe Y."/>
            <person name="Kin K."/>
            <person name="Saito T."/>
            <person name="Gibbs R."/>
            <person name="Kuspa A."/>
            <person name="Muzny D."/>
            <person name="Queller D."/>
            <person name="Richards S."/>
            <person name="Strassman J."/>
            <person name="Sucgang R."/>
            <person name="Worley K."/>
            <person name="Schaap P."/>
        </authorList>
    </citation>
    <scope>NUCLEOTIDE SEQUENCE</scope>
    <source>
        <strain evidence="2">QSvi11</strain>
    </source>
</reference>
<dbReference type="PANTHER" id="PTHR24112">
    <property type="entry name" value="LEUCINE-RICH REPEAT, ISOFORM F-RELATED"/>
    <property type="match status" value="1"/>
</dbReference>
<dbReference type="Pfam" id="PF13516">
    <property type="entry name" value="LRR_6"/>
    <property type="match status" value="2"/>
</dbReference>
<dbReference type="GO" id="GO:0016477">
    <property type="term" value="P:cell migration"/>
    <property type="evidence" value="ECO:0007669"/>
    <property type="project" value="TreeGrafter"/>
</dbReference>
<accession>A0A8J4Q9K9</accession>
<proteinExistence type="predicted"/>
<dbReference type="PROSITE" id="PS50018">
    <property type="entry name" value="RAS_GTPASE_ACTIV_2"/>
    <property type="match status" value="1"/>
</dbReference>
<dbReference type="GO" id="GO:0005886">
    <property type="term" value="C:plasma membrane"/>
    <property type="evidence" value="ECO:0007669"/>
    <property type="project" value="TreeGrafter"/>
</dbReference>
<dbReference type="SUPFAM" id="SSF52047">
    <property type="entry name" value="RNI-like"/>
    <property type="match status" value="1"/>
</dbReference>
<evidence type="ECO:0000313" key="2">
    <source>
        <dbReference type="EMBL" id="KAF2077426.1"/>
    </source>
</evidence>
<evidence type="ECO:0000259" key="1">
    <source>
        <dbReference type="PROSITE" id="PS50018"/>
    </source>
</evidence>
<dbReference type="Gene3D" id="3.80.10.10">
    <property type="entry name" value="Ribonuclease Inhibitor"/>
    <property type="match status" value="1"/>
</dbReference>
<dbReference type="GO" id="GO:0030027">
    <property type="term" value="C:lamellipodium"/>
    <property type="evidence" value="ECO:0007669"/>
    <property type="project" value="TreeGrafter"/>
</dbReference>
<dbReference type="Proteomes" id="UP000695562">
    <property type="component" value="Unassembled WGS sequence"/>
</dbReference>
<feature type="domain" description="Ras-GAP" evidence="1">
    <location>
        <begin position="130"/>
        <end position="285"/>
    </location>
</feature>